<proteinExistence type="predicted"/>
<gene>
    <name evidence="1" type="ORF">BV22DRAFT_973603</name>
</gene>
<organism evidence="1 2">
    <name type="scientific">Leucogyrophana mollusca</name>
    <dbReference type="NCBI Taxonomy" id="85980"/>
    <lineage>
        <taxon>Eukaryota</taxon>
        <taxon>Fungi</taxon>
        <taxon>Dikarya</taxon>
        <taxon>Basidiomycota</taxon>
        <taxon>Agaricomycotina</taxon>
        <taxon>Agaricomycetes</taxon>
        <taxon>Agaricomycetidae</taxon>
        <taxon>Boletales</taxon>
        <taxon>Boletales incertae sedis</taxon>
        <taxon>Leucogyrophana</taxon>
    </lineage>
</organism>
<comment type="caution">
    <text evidence="1">The sequence shown here is derived from an EMBL/GenBank/DDBJ whole genome shotgun (WGS) entry which is preliminary data.</text>
</comment>
<reference evidence="1" key="1">
    <citation type="journal article" date="2021" name="New Phytol.">
        <title>Evolutionary innovations through gain and loss of genes in the ectomycorrhizal Boletales.</title>
        <authorList>
            <person name="Wu G."/>
            <person name="Miyauchi S."/>
            <person name="Morin E."/>
            <person name="Kuo A."/>
            <person name="Drula E."/>
            <person name="Varga T."/>
            <person name="Kohler A."/>
            <person name="Feng B."/>
            <person name="Cao Y."/>
            <person name="Lipzen A."/>
            <person name="Daum C."/>
            <person name="Hundley H."/>
            <person name="Pangilinan J."/>
            <person name="Johnson J."/>
            <person name="Barry K."/>
            <person name="LaButti K."/>
            <person name="Ng V."/>
            <person name="Ahrendt S."/>
            <person name="Min B."/>
            <person name="Choi I.G."/>
            <person name="Park H."/>
            <person name="Plett J.M."/>
            <person name="Magnuson J."/>
            <person name="Spatafora J.W."/>
            <person name="Nagy L.G."/>
            <person name="Henrissat B."/>
            <person name="Grigoriev I.V."/>
            <person name="Yang Z.L."/>
            <person name="Xu J."/>
            <person name="Martin F.M."/>
        </authorList>
    </citation>
    <scope>NUCLEOTIDE SEQUENCE</scope>
    <source>
        <strain evidence="1">KUC20120723A-06</strain>
    </source>
</reference>
<protein>
    <submittedName>
        <fullName evidence="1">Uncharacterized protein</fullName>
    </submittedName>
</protein>
<dbReference type="Proteomes" id="UP000790709">
    <property type="component" value="Unassembled WGS sequence"/>
</dbReference>
<feature type="non-terminal residue" evidence="1">
    <location>
        <position position="1"/>
    </location>
</feature>
<name>A0ACB8BBJ6_9AGAM</name>
<keyword evidence="2" id="KW-1185">Reference proteome</keyword>
<dbReference type="EMBL" id="MU266470">
    <property type="protein sequence ID" value="KAH7922854.1"/>
    <property type="molecule type" value="Genomic_DNA"/>
</dbReference>
<evidence type="ECO:0000313" key="2">
    <source>
        <dbReference type="Proteomes" id="UP000790709"/>
    </source>
</evidence>
<feature type="non-terminal residue" evidence="1">
    <location>
        <position position="71"/>
    </location>
</feature>
<evidence type="ECO:0000313" key="1">
    <source>
        <dbReference type="EMBL" id="KAH7922854.1"/>
    </source>
</evidence>
<sequence length="71" mass="8170">IASFSSELTLPSTKPEATDFQLRRRRAAKLTNFFGVDYRELIDDVLESIEKGVEEERRRGTLQPEEVEVSL</sequence>
<accession>A0ACB8BBJ6</accession>